<evidence type="ECO:0000256" key="2">
    <source>
        <dbReference type="ARBA" id="ARBA00023157"/>
    </source>
</evidence>
<evidence type="ECO:0000259" key="4">
    <source>
        <dbReference type="PROSITE" id="PS50835"/>
    </source>
</evidence>
<dbReference type="GO" id="GO:0002764">
    <property type="term" value="P:immune response-regulating signaling pathway"/>
    <property type="evidence" value="ECO:0007669"/>
    <property type="project" value="TreeGrafter"/>
</dbReference>
<gene>
    <name evidence="5" type="primary">Gp6</name>
    <name evidence="5" type="ORF">NOTJUL_R07698</name>
</gene>
<dbReference type="InterPro" id="IPR003599">
    <property type="entry name" value="Ig_sub"/>
</dbReference>
<dbReference type="FunFam" id="2.60.40.10:FF:000049">
    <property type="entry name" value="Leukocyte immunoglobulin-like receptor subfamily B member 1"/>
    <property type="match status" value="1"/>
</dbReference>
<dbReference type="SUPFAM" id="SSF48726">
    <property type="entry name" value="Immunoglobulin"/>
    <property type="match status" value="2"/>
</dbReference>
<proteinExistence type="predicted"/>
<feature type="non-terminal residue" evidence="5">
    <location>
        <position position="169"/>
    </location>
</feature>
<dbReference type="AlphaFoldDB" id="A0A7K7WWD2"/>
<dbReference type="InterPro" id="IPR036179">
    <property type="entry name" value="Ig-like_dom_sf"/>
</dbReference>
<feature type="domain" description="Ig-like" evidence="4">
    <location>
        <begin position="9"/>
        <end position="98"/>
    </location>
</feature>
<dbReference type="PANTHER" id="PTHR11738">
    <property type="entry name" value="MHC CLASS I NK CELL RECEPTOR"/>
    <property type="match status" value="1"/>
</dbReference>
<dbReference type="SMART" id="SM00409">
    <property type="entry name" value="IG"/>
    <property type="match status" value="1"/>
</dbReference>
<reference evidence="5 6" key="1">
    <citation type="submission" date="2019-09" db="EMBL/GenBank/DDBJ databases">
        <title>Bird 10,000 Genomes (B10K) Project - Family phase.</title>
        <authorList>
            <person name="Zhang G."/>
        </authorList>
    </citation>
    <scope>NUCLEOTIDE SEQUENCE [LARGE SCALE GENOMIC DNA]</scope>
    <source>
        <strain evidence="5">B10K-MSB-01</strain>
    </source>
</reference>
<sequence length="169" mass="18753">RCPAHCSLPAPAPQPSLWLHPSQEVVLGDTVTLRCRVPRPGVRVSICKEEDEKCQWQWGREKDVVEVSVNVSTWNFAGRYRCQYEKTSFQASNSRPVELVVLDPRFLPPVMTVTPGGRVKTGTTVTISCQSTYGATFLLHKSGSSAPIQLQRPDVRNTATFTLPSVTRS</sequence>
<accession>A0A7K7WWD2</accession>
<comment type="caution">
    <text evidence="5">The sequence shown here is derived from an EMBL/GenBank/DDBJ whole genome shotgun (WGS) entry which is preliminary data.</text>
</comment>
<dbReference type="InterPro" id="IPR013783">
    <property type="entry name" value="Ig-like_fold"/>
</dbReference>
<evidence type="ECO:0000313" key="5">
    <source>
        <dbReference type="EMBL" id="NXA57349.1"/>
    </source>
</evidence>
<dbReference type="PANTHER" id="PTHR11738:SF186">
    <property type="entry name" value="OSTEOCLAST-ASSOCIATED IMMUNOGLOBULIN-LIKE RECEPTOR"/>
    <property type="match status" value="1"/>
</dbReference>
<dbReference type="Proteomes" id="UP000531559">
    <property type="component" value="Unassembled WGS sequence"/>
</dbReference>
<organism evidence="5 6">
    <name type="scientific">Nothocercus julius</name>
    <dbReference type="NCBI Taxonomy" id="2585813"/>
    <lineage>
        <taxon>Eukaryota</taxon>
        <taxon>Metazoa</taxon>
        <taxon>Chordata</taxon>
        <taxon>Craniata</taxon>
        <taxon>Vertebrata</taxon>
        <taxon>Euteleostomi</taxon>
        <taxon>Archelosauria</taxon>
        <taxon>Archosauria</taxon>
        <taxon>Dinosauria</taxon>
        <taxon>Saurischia</taxon>
        <taxon>Theropoda</taxon>
        <taxon>Coelurosauria</taxon>
        <taxon>Aves</taxon>
        <taxon>Palaeognathae</taxon>
        <taxon>Tinamiformes</taxon>
        <taxon>Tinamidae</taxon>
        <taxon>Nothocercus</taxon>
    </lineage>
</organism>
<keyword evidence="1" id="KW-0732">Signal</keyword>
<evidence type="ECO:0000256" key="1">
    <source>
        <dbReference type="ARBA" id="ARBA00022729"/>
    </source>
</evidence>
<evidence type="ECO:0000313" key="6">
    <source>
        <dbReference type="Proteomes" id="UP000531559"/>
    </source>
</evidence>
<dbReference type="Pfam" id="PF13895">
    <property type="entry name" value="Ig_2"/>
    <property type="match status" value="1"/>
</dbReference>
<keyword evidence="2" id="KW-1015">Disulfide bond</keyword>
<evidence type="ECO:0000256" key="3">
    <source>
        <dbReference type="ARBA" id="ARBA00023319"/>
    </source>
</evidence>
<dbReference type="Gene3D" id="2.60.40.10">
    <property type="entry name" value="Immunoglobulins"/>
    <property type="match status" value="2"/>
</dbReference>
<dbReference type="EMBL" id="VZSV01000584">
    <property type="protein sequence ID" value="NXA57349.1"/>
    <property type="molecule type" value="Genomic_DNA"/>
</dbReference>
<dbReference type="PROSITE" id="PS50835">
    <property type="entry name" value="IG_LIKE"/>
    <property type="match status" value="1"/>
</dbReference>
<keyword evidence="3" id="KW-0393">Immunoglobulin domain</keyword>
<feature type="non-terminal residue" evidence="5">
    <location>
        <position position="1"/>
    </location>
</feature>
<dbReference type="OrthoDB" id="9428383at2759"/>
<dbReference type="InterPro" id="IPR007110">
    <property type="entry name" value="Ig-like_dom"/>
</dbReference>
<name>A0A7K7WWD2_9AVES</name>
<protein>
    <submittedName>
        <fullName evidence="5">GPVI protein</fullName>
    </submittedName>
</protein>
<dbReference type="InterPro" id="IPR050412">
    <property type="entry name" value="Ig-like_Receptors_ImmuneReg"/>
</dbReference>
<keyword evidence="6" id="KW-1185">Reference proteome</keyword>